<gene>
    <name evidence="1" type="ORF">BDA99DRAFT_542419</name>
</gene>
<dbReference type="EMBL" id="JAIXMP010000037">
    <property type="protein sequence ID" value="KAI9248849.1"/>
    <property type="molecule type" value="Genomic_DNA"/>
</dbReference>
<protein>
    <submittedName>
        <fullName evidence="1">Uncharacterized protein</fullName>
    </submittedName>
</protein>
<keyword evidence="2" id="KW-1185">Reference proteome</keyword>
<comment type="caution">
    <text evidence="1">The sequence shown here is derived from an EMBL/GenBank/DDBJ whole genome shotgun (WGS) entry which is preliminary data.</text>
</comment>
<evidence type="ECO:0000313" key="1">
    <source>
        <dbReference type="EMBL" id="KAI9248849.1"/>
    </source>
</evidence>
<dbReference type="AlphaFoldDB" id="A0AAD5JPT5"/>
<name>A0AAD5JPT5_9FUNG</name>
<reference evidence="1" key="1">
    <citation type="journal article" date="2022" name="IScience">
        <title>Evolution of zygomycete secretomes and the origins of terrestrial fungal ecologies.</title>
        <authorList>
            <person name="Chang Y."/>
            <person name="Wang Y."/>
            <person name="Mondo S."/>
            <person name="Ahrendt S."/>
            <person name="Andreopoulos W."/>
            <person name="Barry K."/>
            <person name="Beard J."/>
            <person name="Benny G.L."/>
            <person name="Blankenship S."/>
            <person name="Bonito G."/>
            <person name="Cuomo C."/>
            <person name="Desiro A."/>
            <person name="Gervers K.A."/>
            <person name="Hundley H."/>
            <person name="Kuo A."/>
            <person name="LaButti K."/>
            <person name="Lang B.F."/>
            <person name="Lipzen A."/>
            <person name="O'Donnell K."/>
            <person name="Pangilinan J."/>
            <person name="Reynolds N."/>
            <person name="Sandor L."/>
            <person name="Smith M.E."/>
            <person name="Tsang A."/>
            <person name="Grigoriev I.V."/>
            <person name="Stajich J.E."/>
            <person name="Spatafora J.W."/>
        </authorList>
    </citation>
    <scope>NUCLEOTIDE SEQUENCE</scope>
    <source>
        <strain evidence="1">RSA 2281</strain>
    </source>
</reference>
<proteinExistence type="predicted"/>
<sequence>MKMGYEYIVIILQSNPLSCKPIDFSILACDSKSFKIVIIENASIQYSTVANCYMIFRNYNRITMYSKVLRANRAIYSIRIYLNTTKCTEVDISIFPLLYCISSLLFKFLTYKILGYIVLKRTLPLSISEYHKCSLQNTLHTVYSMNIIINQYFSDSLHFKCFHCWHSLGNFIIIAPNVVKYTLY</sequence>
<evidence type="ECO:0000313" key="2">
    <source>
        <dbReference type="Proteomes" id="UP001209540"/>
    </source>
</evidence>
<reference evidence="1" key="2">
    <citation type="submission" date="2023-02" db="EMBL/GenBank/DDBJ databases">
        <authorList>
            <consortium name="DOE Joint Genome Institute"/>
            <person name="Mondo S.J."/>
            <person name="Chang Y."/>
            <person name="Wang Y."/>
            <person name="Ahrendt S."/>
            <person name="Andreopoulos W."/>
            <person name="Barry K."/>
            <person name="Beard J."/>
            <person name="Benny G.L."/>
            <person name="Blankenship S."/>
            <person name="Bonito G."/>
            <person name="Cuomo C."/>
            <person name="Desiro A."/>
            <person name="Gervers K.A."/>
            <person name="Hundley H."/>
            <person name="Kuo A."/>
            <person name="LaButti K."/>
            <person name="Lang B.F."/>
            <person name="Lipzen A."/>
            <person name="O'Donnell K."/>
            <person name="Pangilinan J."/>
            <person name="Reynolds N."/>
            <person name="Sandor L."/>
            <person name="Smith M.W."/>
            <person name="Tsang A."/>
            <person name="Grigoriev I.V."/>
            <person name="Stajich J.E."/>
            <person name="Spatafora J.W."/>
        </authorList>
    </citation>
    <scope>NUCLEOTIDE SEQUENCE</scope>
    <source>
        <strain evidence="1">RSA 2281</strain>
    </source>
</reference>
<dbReference type="Proteomes" id="UP001209540">
    <property type="component" value="Unassembled WGS sequence"/>
</dbReference>
<organism evidence="1 2">
    <name type="scientific">Phascolomyces articulosus</name>
    <dbReference type="NCBI Taxonomy" id="60185"/>
    <lineage>
        <taxon>Eukaryota</taxon>
        <taxon>Fungi</taxon>
        <taxon>Fungi incertae sedis</taxon>
        <taxon>Mucoromycota</taxon>
        <taxon>Mucoromycotina</taxon>
        <taxon>Mucoromycetes</taxon>
        <taxon>Mucorales</taxon>
        <taxon>Lichtheimiaceae</taxon>
        <taxon>Phascolomyces</taxon>
    </lineage>
</organism>
<accession>A0AAD5JPT5</accession>